<reference evidence="4" key="1">
    <citation type="submission" date="2023-06" db="EMBL/GenBank/DDBJ databases">
        <title>Black Yeasts Isolated from many extreme environments.</title>
        <authorList>
            <person name="Coleine C."/>
            <person name="Stajich J.E."/>
            <person name="Selbmann L."/>
        </authorList>
    </citation>
    <scope>NUCLEOTIDE SEQUENCE</scope>
    <source>
        <strain evidence="4">CCFEE 5200</strain>
    </source>
</reference>
<protein>
    <recommendedName>
        <fullName evidence="3">Cyclin C-terminal domain-containing protein</fullName>
    </recommendedName>
</protein>
<dbReference type="InterPro" id="IPR036915">
    <property type="entry name" value="Cyclin-like_sf"/>
</dbReference>
<dbReference type="Gene3D" id="1.10.472.10">
    <property type="entry name" value="Cyclin-like"/>
    <property type="match status" value="2"/>
</dbReference>
<name>A0AAN6QSW5_9PEZI</name>
<feature type="region of interest" description="Disordered" evidence="2">
    <location>
        <begin position="333"/>
        <end position="390"/>
    </location>
</feature>
<keyword evidence="1" id="KW-0195">Cyclin</keyword>
<dbReference type="GO" id="GO:0016538">
    <property type="term" value="F:cyclin-dependent protein serine/threonine kinase regulator activity"/>
    <property type="evidence" value="ECO:0007669"/>
    <property type="project" value="InterPro"/>
</dbReference>
<accession>A0AAN6QSW5</accession>
<comment type="caution">
    <text evidence="4">The sequence shown here is derived from an EMBL/GenBank/DDBJ whole genome shotgun (WGS) entry which is preliminary data.</text>
</comment>
<evidence type="ECO:0000256" key="1">
    <source>
        <dbReference type="ARBA" id="ARBA00023127"/>
    </source>
</evidence>
<gene>
    <name evidence="4" type="ORF">LTR91_009840</name>
</gene>
<evidence type="ECO:0000259" key="3">
    <source>
        <dbReference type="Pfam" id="PF16899"/>
    </source>
</evidence>
<evidence type="ECO:0000256" key="2">
    <source>
        <dbReference type="SAM" id="MobiDB-lite"/>
    </source>
</evidence>
<sequence>MTQHLNEDDLYRTSSQYRLWSFSPEGLAALRRKTHELAITRASQYATKSNSYDGQGGAAVDCLTSEECLRLVQRYLDQVRTTSDHFKWPIPVKATAVQYLARFYLSNSPLTYPPKEIYKTVLFLACKTEATHMTLSEYARRISTPADEVLAPEYKVMQALRFTLDVRQPYRGLKGVLMELLNLAEGRVGEAEGVETGGAKALQAEMQALEMPPKTAQTMWRVKPAGKIESKDQMDRINAAYSAARTILDGPALLTDAYFLFTPPQILLAALHLADEPLTSFYLRTKLPLDSDLRPKILTTIAACAELLDSFSGSHILSKDERAALEQKLEGCRDPSTRDLVGSHAVAKRGGDGGEEAEEKARKKKAAREKHLKEGPAHSPVAKSSSLASG</sequence>
<dbReference type="CDD" id="cd20525">
    <property type="entry name" value="CYCLIN_CCNH_rpt2"/>
    <property type="match status" value="1"/>
</dbReference>
<dbReference type="Proteomes" id="UP001175353">
    <property type="component" value="Unassembled WGS sequence"/>
</dbReference>
<dbReference type="PANTHER" id="PTHR10026">
    <property type="entry name" value="CYCLIN"/>
    <property type="match status" value="1"/>
</dbReference>
<keyword evidence="5" id="KW-1185">Reference proteome</keyword>
<dbReference type="SUPFAM" id="SSF47954">
    <property type="entry name" value="Cyclin-like"/>
    <property type="match status" value="2"/>
</dbReference>
<proteinExistence type="predicted"/>
<evidence type="ECO:0000313" key="5">
    <source>
        <dbReference type="Proteomes" id="UP001175353"/>
    </source>
</evidence>
<dbReference type="Pfam" id="PF16899">
    <property type="entry name" value="Cyclin_C_2"/>
    <property type="match status" value="1"/>
</dbReference>
<dbReference type="GO" id="GO:0006357">
    <property type="term" value="P:regulation of transcription by RNA polymerase II"/>
    <property type="evidence" value="ECO:0007669"/>
    <property type="project" value="InterPro"/>
</dbReference>
<organism evidence="4 5">
    <name type="scientific">Friedmanniomyces endolithicus</name>
    <dbReference type="NCBI Taxonomy" id="329885"/>
    <lineage>
        <taxon>Eukaryota</taxon>
        <taxon>Fungi</taxon>
        <taxon>Dikarya</taxon>
        <taxon>Ascomycota</taxon>
        <taxon>Pezizomycotina</taxon>
        <taxon>Dothideomycetes</taxon>
        <taxon>Dothideomycetidae</taxon>
        <taxon>Mycosphaerellales</taxon>
        <taxon>Teratosphaeriaceae</taxon>
        <taxon>Friedmanniomyces</taxon>
    </lineage>
</organism>
<dbReference type="AlphaFoldDB" id="A0AAN6QSW5"/>
<dbReference type="InterPro" id="IPR031658">
    <property type="entry name" value="Cyclin_C_2"/>
</dbReference>
<dbReference type="InterPro" id="IPR043198">
    <property type="entry name" value="Cyclin/Ssn8"/>
</dbReference>
<dbReference type="CDD" id="cd20524">
    <property type="entry name" value="CYCLIN_CCNH_rpt1"/>
    <property type="match status" value="1"/>
</dbReference>
<evidence type="ECO:0000313" key="4">
    <source>
        <dbReference type="EMBL" id="KAK0987718.1"/>
    </source>
</evidence>
<feature type="domain" description="Cyclin C-terminal" evidence="3">
    <location>
        <begin position="168"/>
        <end position="308"/>
    </location>
</feature>
<dbReference type="EMBL" id="JAUJLE010000082">
    <property type="protein sequence ID" value="KAK0987718.1"/>
    <property type="molecule type" value="Genomic_DNA"/>
</dbReference>